<evidence type="ECO:0000259" key="2">
    <source>
        <dbReference type="SMART" id="SM00867"/>
    </source>
</evidence>
<dbReference type="InterPro" id="IPR007372">
    <property type="entry name" value="Lipid/polyisoprenoid-bd_YceI"/>
</dbReference>
<dbReference type="InterPro" id="IPR036761">
    <property type="entry name" value="TTHA0802/YceI-like_sf"/>
</dbReference>
<protein>
    <submittedName>
        <fullName evidence="3">YceI family protein</fullName>
    </submittedName>
</protein>
<dbReference type="SUPFAM" id="SSF101874">
    <property type="entry name" value="YceI-like"/>
    <property type="match status" value="1"/>
</dbReference>
<evidence type="ECO:0000256" key="1">
    <source>
        <dbReference type="SAM" id="SignalP"/>
    </source>
</evidence>
<dbReference type="Proteomes" id="UP000002774">
    <property type="component" value="Chromosome"/>
</dbReference>
<feature type="domain" description="Lipid/polyisoprenoid-binding YceI-like" evidence="2">
    <location>
        <begin position="21"/>
        <end position="176"/>
    </location>
</feature>
<dbReference type="SMART" id="SM00867">
    <property type="entry name" value="YceI"/>
    <property type="match status" value="1"/>
</dbReference>
<evidence type="ECO:0000313" key="4">
    <source>
        <dbReference type="Proteomes" id="UP000002774"/>
    </source>
</evidence>
<feature type="chain" id="PRO_5003558843" evidence="1">
    <location>
        <begin position="20"/>
        <end position="177"/>
    </location>
</feature>
<dbReference type="Gene3D" id="2.40.128.110">
    <property type="entry name" value="Lipid/polyisoprenoid-binding, YceI-like"/>
    <property type="match status" value="1"/>
</dbReference>
<dbReference type="HOGENOM" id="CLU_071003_5_2_10"/>
<dbReference type="OrthoDB" id="9811006at2"/>
<feature type="signal peptide" evidence="1">
    <location>
        <begin position="1"/>
        <end position="19"/>
    </location>
</feature>
<keyword evidence="4" id="KW-1185">Reference proteome</keyword>
<dbReference type="eggNOG" id="COG2353">
    <property type="taxonomic scope" value="Bacteria"/>
</dbReference>
<dbReference type="PANTHER" id="PTHR34406:SF1">
    <property type="entry name" value="PROTEIN YCEI"/>
    <property type="match status" value="1"/>
</dbReference>
<proteinExistence type="predicted"/>
<dbReference type="RefSeq" id="WP_008507160.1">
    <property type="nucleotide sequence ID" value="NZ_CM001403.1"/>
</dbReference>
<reference evidence="3" key="1">
    <citation type="submission" date="2011-09" db="EMBL/GenBank/DDBJ databases">
        <title>The permanent draft genome of Mucilaginibacter paludis DSM 18603.</title>
        <authorList>
            <consortium name="US DOE Joint Genome Institute (JGI-PGF)"/>
            <person name="Lucas S."/>
            <person name="Han J."/>
            <person name="Lapidus A."/>
            <person name="Bruce D."/>
            <person name="Goodwin L."/>
            <person name="Pitluck S."/>
            <person name="Peters L."/>
            <person name="Kyrpides N."/>
            <person name="Mavromatis K."/>
            <person name="Ivanova N."/>
            <person name="Mikhailova N."/>
            <person name="Held B."/>
            <person name="Detter J.C."/>
            <person name="Tapia R."/>
            <person name="Han C."/>
            <person name="Land M."/>
            <person name="Hauser L."/>
            <person name="Markowitz V."/>
            <person name="Cheng J.-F."/>
            <person name="Hugenholtz P."/>
            <person name="Woyke T."/>
            <person name="Wu D."/>
            <person name="Tindall B."/>
            <person name="Brambilla E."/>
            <person name="Klenk H.-P."/>
            <person name="Eisen J.A."/>
        </authorList>
    </citation>
    <scope>NUCLEOTIDE SEQUENCE [LARGE SCALE GENOMIC DNA]</scope>
    <source>
        <strain evidence="3">DSM 18603</strain>
    </source>
</reference>
<dbReference type="PANTHER" id="PTHR34406">
    <property type="entry name" value="PROTEIN YCEI"/>
    <property type="match status" value="1"/>
</dbReference>
<dbReference type="EMBL" id="CM001403">
    <property type="protein sequence ID" value="EHQ26920.1"/>
    <property type="molecule type" value="Genomic_DNA"/>
</dbReference>
<dbReference type="STRING" id="714943.Mucpa_2809"/>
<dbReference type="AlphaFoldDB" id="H1Y8P8"/>
<gene>
    <name evidence="3" type="ORF">Mucpa_2809</name>
</gene>
<name>H1Y8P8_9SPHI</name>
<dbReference type="Pfam" id="PF04264">
    <property type="entry name" value="YceI"/>
    <property type="match status" value="1"/>
</dbReference>
<sequence>MKKLFFYMACVCFSTLAFAQTKQTVTQSTVTYEVKNMGFKSSGKLGGLEATILFDKDHLASSSIEASVDTKTIDSDNDMRDNHLKKEEYFDVEHYPKITMKSVSFKQKGGSNYTGDFNVTIKGKTKLIQLPFTYITSGSTAIFKGSFKINRLDFAIGDKSVVLSNEVTVSLNVETAF</sequence>
<keyword evidence="1" id="KW-0732">Signal</keyword>
<accession>H1Y8P8</accession>
<organism evidence="3 4">
    <name type="scientific">Mucilaginibacter paludis DSM 18603</name>
    <dbReference type="NCBI Taxonomy" id="714943"/>
    <lineage>
        <taxon>Bacteria</taxon>
        <taxon>Pseudomonadati</taxon>
        <taxon>Bacteroidota</taxon>
        <taxon>Sphingobacteriia</taxon>
        <taxon>Sphingobacteriales</taxon>
        <taxon>Sphingobacteriaceae</taxon>
        <taxon>Mucilaginibacter</taxon>
    </lineage>
</organism>
<evidence type="ECO:0000313" key="3">
    <source>
        <dbReference type="EMBL" id="EHQ26920.1"/>
    </source>
</evidence>